<evidence type="ECO:0000313" key="2">
    <source>
        <dbReference type="EMBL" id="CUP04532.1"/>
    </source>
</evidence>
<sequence>MKNKKMNDIFKNLLDNYLLISYHINNNNYYYYKMVTKGNYLYMDTIV</sequence>
<name>A0A173TMV6_9FIRM</name>
<evidence type="ECO:0000313" key="3">
    <source>
        <dbReference type="Proteomes" id="UP000095390"/>
    </source>
</evidence>
<gene>
    <name evidence="2" type="ORF">ERS852450_02937</name>
    <name evidence="1" type="ORF">ERS852578_01760</name>
</gene>
<dbReference type="EMBL" id="CYZL01000038">
    <property type="protein sequence ID" value="CUP04532.1"/>
    <property type="molecule type" value="Genomic_DNA"/>
</dbReference>
<proteinExistence type="predicted"/>
<reference evidence="3 4" key="1">
    <citation type="submission" date="2015-09" db="EMBL/GenBank/DDBJ databases">
        <authorList>
            <consortium name="Pathogen Informatics"/>
        </authorList>
    </citation>
    <scope>NUCLEOTIDE SEQUENCE [LARGE SCALE GENOMIC DNA]</scope>
    <source>
        <strain evidence="2 4">2789STDY5834835</strain>
        <strain evidence="1 3">2789STDY5834966</strain>
    </source>
</reference>
<organism evidence="1 3">
    <name type="scientific">Anaerobutyricum hallii</name>
    <dbReference type="NCBI Taxonomy" id="39488"/>
    <lineage>
        <taxon>Bacteria</taxon>
        <taxon>Bacillati</taxon>
        <taxon>Bacillota</taxon>
        <taxon>Clostridia</taxon>
        <taxon>Lachnospirales</taxon>
        <taxon>Lachnospiraceae</taxon>
        <taxon>Anaerobutyricum</taxon>
    </lineage>
</organism>
<dbReference type="Proteomes" id="UP000095390">
    <property type="component" value="Unassembled WGS sequence"/>
</dbReference>
<evidence type="ECO:0000313" key="1">
    <source>
        <dbReference type="EMBL" id="CUN03195.1"/>
    </source>
</evidence>
<dbReference type="EMBL" id="CYYC01000020">
    <property type="protein sequence ID" value="CUN03195.1"/>
    <property type="molecule type" value="Genomic_DNA"/>
</dbReference>
<evidence type="ECO:0000313" key="4">
    <source>
        <dbReference type="Proteomes" id="UP000095679"/>
    </source>
</evidence>
<dbReference type="Proteomes" id="UP000095679">
    <property type="component" value="Unassembled WGS sequence"/>
</dbReference>
<accession>A0A173TMV6</accession>
<protein>
    <submittedName>
        <fullName evidence="1">Uncharacterized protein</fullName>
    </submittedName>
</protein>
<dbReference type="AlphaFoldDB" id="A0A173TMV6"/>